<reference evidence="1 2" key="1">
    <citation type="submission" date="2018-05" db="EMBL/GenBank/DDBJ databases">
        <title>Genomic Encyclopedia of Type Strains, Phase IV (KMG-V): Genome sequencing to study the core and pangenomes of soil and plant-associated prokaryotes.</title>
        <authorList>
            <person name="Whitman W."/>
        </authorList>
    </citation>
    <scope>NUCLEOTIDE SEQUENCE [LARGE SCALE GENOMIC DNA]</scope>
    <source>
        <strain evidence="1 2">SCZa-39</strain>
    </source>
</reference>
<keyword evidence="2" id="KW-1185">Reference proteome</keyword>
<dbReference type="EMBL" id="QEOB01000003">
    <property type="protein sequence ID" value="PVX85653.1"/>
    <property type="molecule type" value="Genomic_DNA"/>
</dbReference>
<name>A0ABX5KSR6_9BURK</name>
<protein>
    <submittedName>
        <fullName evidence="1">Acyl-CoA thioester hydrolase</fullName>
    </submittedName>
</protein>
<dbReference type="RefSeq" id="WP_425273769.1">
    <property type="nucleotide sequence ID" value="NZ_QEOB01000003.1"/>
</dbReference>
<dbReference type="GO" id="GO:0016787">
    <property type="term" value="F:hydrolase activity"/>
    <property type="evidence" value="ECO:0007669"/>
    <property type="project" value="UniProtKB-KW"/>
</dbReference>
<dbReference type="Gene3D" id="3.10.129.10">
    <property type="entry name" value="Hotdog Thioesterase"/>
    <property type="match status" value="1"/>
</dbReference>
<dbReference type="InterPro" id="IPR029069">
    <property type="entry name" value="HotDog_dom_sf"/>
</dbReference>
<keyword evidence="1" id="KW-0378">Hydrolase</keyword>
<gene>
    <name evidence="1" type="ORF">C7402_103230</name>
</gene>
<dbReference type="SUPFAM" id="SSF54637">
    <property type="entry name" value="Thioesterase/thiol ester dehydrase-isomerase"/>
    <property type="match status" value="1"/>
</dbReference>
<organism evidence="1 2">
    <name type="scientific">Paraburkholderia unamae</name>
    <dbReference type="NCBI Taxonomy" id="219649"/>
    <lineage>
        <taxon>Bacteria</taxon>
        <taxon>Pseudomonadati</taxon>
        <taxon>Pseudomonadota</taxon>
        <taxon>Betaproteobacteria</taxon>
        <taxon>Burkholderiales</taxon>
        <taxon>Burkholderiaceae</taxon>
        <taxon>Paraburkholderia</taxon>
    </lineage>
</organism>
<evidence type="ECO:0000313" key="2">
    <source>
        <dbReference type="Proteomes" id="UP000245712"/>
    </source>
</evidence>
<dbReference type="CDD" id="cd00586">
    <property type="entry name" value="4HBT"/>
    <property type="match status" value="1"/>
</dbReference>
<dbReference type="Proteomes" id="UP000245712">
    <property type="component" value="Unassembled WGS sequence"/>
</dbReference>
<evidence type="ECO:0000313" key="1">
    <source>
        <dbReference type="EMBL" id="PVX85653.1"/>
    </source>
</evidence>
<dbReference type="Pfam" id="PF13279">
    <property type="entry name" value="4HBT_2"/>
    <property type="match status" value="1"/>
</dbReference>
<sequence length="120" mass="13263">MSASTPIEYLLGERPLTVRRRVKWGECDPAGVVYTATFADYVISAAELLYEALFGTSPQQAKEELGFGTPSRALSFDFVRSLRPDEAFDMTVRVADVRSRTYVLDIAATTPTASPFSARF</sequence>
<comment type="caution">
    <text evidence="1">The sequence shown here is derived from an EMBL/GenBank/DDBJ whole genome shotgun (WGS) entry which is preliminary data.</text>
</comment>
<proteinExistence type="predicted"/>
<accession>A0ABX5KSR6</accession>